<reference evidence="2 3" key="1">
    <citation type="journal article" date="2013" name="Genome Biol.">
        <title>The genome sequence of the most widely cultivated cacao type and its use to identify candidate genes regulating pod color.</title>
        <authorList>
            <person name="Motamayor J.C."/>
            <person name="Mockaitis K."/>
            <person name="Schmutz J."/>
            <person name="Haiminen N."/>
            <person name="Iii D.L."/>
            <person name="Cornejo O."/>
            <person name="Findley S.D."/>
            <person name="Zheng P."/>
            <person name="Utro F."/>
            <person name="Royaert S."/>
            <person name="Saski C."/>
            <person name="Jenkins J."/>
            <person name="Podicheti R."/>
            <person name="Zhao M."/>
            <person name="Scheffler B.E."/>
            <person name="Stack J.C."/>
            <person name="Feltus F.A."/>
            <person name="Mustiga G.M."/>
            <person name="Amores F."/>
            <person name="Phillips W."/>
            <person name="Marelli J.P."/>
            <person name="May G.D."/>
            <person name="Shapiro H."/>
            <person name="Ma J."/>
            <person name="Bustamante C.D."/>
            <person name="Schnell R.J."/>
            <person name="Main D."/>
            <person name="Gilbert D."/>
            <person name="Parida L."/>
            <person name="Kuhn D.N."/>
        </authorList>
    </citation>
    <scope>NUCLEOTIDE SEQUENCE [LARGE SCALE GENOMIC DNA]</scope>
    <source>
        <strain evidence="3">cv. Matina 1-6</strain>
    </source>
</reference>
<protein>
    <submittedName>
        <fullName evidence="2">Gag protease polyprotein</fullName>
    </submittedName>
</protein>
<dbReference type="GO" id="GO:0006508">
    <property type="term" value="P:proteolysis"/>
    <property type="evidence" value="ECO:0007669"/>
    <property type="project" value="UniProtKB-KW"/>
</dbReference>
<dbReference type="HOGENOM" id="CLU_1963561_0_0_1"/>
<organism evidence="2 3">
    <name type="scientific">Theobroma cacao</name>
    <name type="common">Cacao</name>
    <name type="synonym">Cocoa</name>
    <dbReference type="NCBI Taxonomy" id="3641"/>
    <lineage>
        <taxon>Eukaryota</taxon>
        <taxon>Viridiplantae</taxon>
        <taxon>Streptophyta</taxon>
        <taxon>Embryophyta</taxon>
        <taxon>Tracheophyta</taxon>
        <taxon>Spermatophyta</taxon>
        <taxon>Magnoliopsida</taxon>
        <taxon>eudicotyledons</taxon>
        <taxon>Gunneridae</taxon>
        <taxon>Pentapetalae</taxon>
        <taxon>rosids</taxon>
        <taxon>malvids</taxon>
        <taxon>Malvales</taxon>
        <taxon>Malvaceae</taxon>
        <taxon>Byttnerioideae</taxon>
        <taxon>Theobroma</taxon>
    </lineage>
</organism>
<dbReference type="Proteomes" id="UP000026915">
    <property type="component" value="Chromosome 2"/>
</dbReference>
<evidence type="ECO:0000256" key="1">
    <source>
        <dbReference type="SAM" id="SignalP"/>
    </source>
</evidence>
<dbReference type="AlphaFoldDB" id="A0A061E5W8"/>
<evidence type="ECO:0000313" key="2">
    <source>
        <dbReference type="EMBL" id="EOX99711.1"/>
    </source>
</evidence>
<feature type="signal peptide" evidence="1">
    <location>
        <begin position="1"/>
        <end position="22"/>
    </location>
</feature>
<dbReference type="GO" id="GO:0008233">
    <property type="term" value="F:peptidase activity"/>
    <property type="evidence" value="ECO:0007669"/>
    <property type="project" value="UniProtKB-KW"/>
</dbReference>
<dbReference type="EMBL" id="CM001880">
    <property type="protein sequence ID" value="EOX99711.1"/>
    <property type="molecule type" value="Genomic_DNA"/>
</dbReference>
<sequence>MSPKAAQALATFLVALTGQAQAGSVPPAVFPVIAPVPPPPIPPQTPDVSISKKLKEARQLGCVSFTGELDETVVRDWVIQVSETLTDMRLDDEMKLKVATWLFEKRARTKWSSVKSHSPISLTWTNFL</sequence>
<gene>
    <name evidence="2" type="ORF">TCM_008508</name>
</gene>
<keyword evidence="2" id="KW-0645">Protease</keyword>
<accession>A0A061E5W8</accession>
<evidence type="ECO:0000313" key="3">
    <source>
        <dbReference type="Proteomes" id="UP000026915"/>
    </source>
</evidence>
<feature type="chain" id="PRO_5001597060" evidence="1">
    <location>
        <begin position="23"/>
        <end position="128"/>
    </location>
</feature>
<keyword evidence="2" id="KW-0378">Hydrolase</keyword>
<dbReference type="InParanoid" id="A0A061E5W8"/>
<name>A0A061E5W8_THECC</name>
<keyword evidence="1" id="KW-0732">Signal</keyword>
<proteinExistence type="predicted"/>
<keyword evidence="3" id="KW-1185">Reference proteome</keyword>
<dbReference type="Gramene" id="EOX99711">
    <property type="protein sequence ID" value="EOX99711"/>
    <property type="gene ID" value="TCM_008508"/>
</dbReference>